<dbReference type="InterPro" id="IPR005475">
    <property type="entry name" value="Transketolase-like_Pyr-bd"/>
</dbReference>
<dbReference type="HAMAP" id="MF_00315">
    <property type="entry name" value="DXP_synth"/>
    <property type="match status" value="1"/>
</dbReference>
<protein>
    <recommendedName>
        <fullName evidence="10">1-deoxy-D-xylulose-5-phosphate synthase</fullName>
        <ecNumber evidence="10">2.2.1.7</ecNumber>
    </recommendedName>
    <alternativeName>
        <fullName evidence="10">1-deoxyxylulose-5-phosphate synthase</fullName>
        <shortName evidence="10">DXP synthase</shortName>
        <shortName evidence="10">DXPS</shortName>
    </alternativeName>
</protein>
<feature type="binding site" evidence="10">
    <location>
        <position position="179"/>
    </location>
    <ligand>
        <name>thiamine diphosphate</name>
        <dbReference type="ChEBI" id="CHEBI:58937"/>
    </ligand>
</feature>
<comment type="function">
    <text evidence="10">Catalyzes the acyloin condensation reaction between C atoms 2 and 3 of pyruvate and glyceraldehyde 3-phosphate to yield 1-deoxy-D-xylulose-5-phosphate (DXP).</text>
</comment>
<dbReference type="InterPro" id="IPR009014">
    <property type="entry name" value="Transketo_C/PFOR_II"/>
</dbReference>
<dbReference type="RefSeq" id="WP_367958508.1">
    <property type="nucleotide sequence ID" value="NZ_JBAKFK010000002.1"/>
</dbReference>
<gene>
    <name evidence="10 12" type="primary">dxs</name>
    <name evidence="12" type="ORF">V6X73_05880</name>
</gene>
<feature type="binding site" evidence="10">
    <location>
        <position position="287"/>
    </location>
    <ligand>
        <name>thiamine diphosphate</name>
        <dbReference type="ChEBI" id="CHEBI:58937"/>
    </ligand>
</feature>
<dbReference type="Pfam" id="PF02779">
    <property type="entry name" value="Transket_pyr"/>
    <property type="match status" value="1"/>
</dbReference>
<keyword evidence="8 10" id="KW-0786">Thiamine pyrophosphate</keyword>
<evidence type="ECO:0000256" key="2">
    <source>
        <dbReference type="ARBA" id="ARBA00011081"/>
    </source>
</evidence>
<dbReference type="PANTHER" id="PTHR43322">
    <property type="entry name" value="1-D-DEOXYXYLULOSE 5-PHOSPHATE SYNTHASE-RELATED"/>
    <property type="match status" value="1"/>
</dbReference>
<organism evidence="12 13">
    <name type="scientific">Spiribacter pallidus</name>
    <dbReference type="NCBI Taxonomy" id="1987936"/>
    <lineage>
        <taxon>Bacteria</taxon>
        <taxon>Pseudomonadati</taxon>
        <taxon>Pseudomonadota</taxon>
        <taxon>Gammaproteobacteria</taxon>
        <taxon>Chromatiales</taxon>
        <taxon>Ectothiorhodospiraceae</taxon>
        <taxon>Spiribacter</taxon>
    </lineage>
</organism>
<comment type="cofactor">
    <cofactor evidence="10">
        <name>Mg(2+)</name>
        <dbReference type="ChEBI" id="CHEBI:18420"/>
    </cofactor>
    <text evidence="10">Binds 1 Mg(2+) ion per subunit.</text>
</comment>
<dbReference type="Proteomes" id="UP001556709">
    <property type="component" value="Unassembled WGS sequence"/>
</dbReference>
<feature type="domain" description="Transketolase-like pyrimidine-binding" evidence="11">
    <location>
        <begin position="318"/>
        <end position="482"/>
    </location>
</feature>
<evidence type="ECO:0000256" key="7">
    <source>
        <dbReference type="ARBA" id="ARBA00022977"/>
    </source>
</evidence>
<comment type="caution">
    <text evidence="12">The sequence shown here is derived from an EMBL/GenBank/DDBJ whole genome shotgun (WGS) entry which is preliminary data.</text>
</comment>
<name>A0ABV3TCA0_9GAMM</name>
<dbReference type="GO" id="GO:0008661">
    <property type="term" value="F:1-deoxy-D-xylulose-5-phosphate synthase activity"/>
    <property type="evidence" value="ECO:0007669"/>
    <property type="project" value="UniProtKB-EC"/>
</dbReference>
<comment type="catalytic activity">
    <reaction evidence="10">
        <text>D-glyceraldehyde 3-phosphate + pyruvate + H(+) = 1-deoxy-D-xylulose 5-phosphate + CO2</text>
        <dbReference type="Rhea" id="RHEA:12605"/>
        <dbReference type="ChEBI" id="CHEBI:15361"/>
        <dbReference type="ChEBI" id="CHEBI:15378"/>
        <dbReference type="ChEBI" id="CHEBI:16526"/>
        <dbReference type="ChEBI" id="CHEBI:57792"/>
        <dbReference type="ChEBI" id="CHEBI:59776"/>
        <dbReference type="EC" id="2.2.1.7"/>
    </reaction>
</comment>
<keyword evidence="9 10" id="KW-0414">Isoprene biosynthesis</keyword>
<feature type="binding site" evidence="10">
    <location>
        <begin position="151"/>
        <end position="152"/>
    </location>
    <ligand>
        <name>thiamine diphosphate</name>
        <dbReference type="ChEBI" id="CHEBI:58937"/>
    </ligand>
</feature>
<evidence type="ECO:0000256" key="4">
    <source>
        <dbReference type="ARBA" id="ARBA00022679"/>
    </source>
</evidence>
<keyword evidence="4 10" id="KW-0808">Transferase</keyword>
<evidence type="ECO:0000256" key="6">
    <source>
        <dbReference type="ARBA" id="ARBA00022842"/>
    </source>
</evidence>
<evidence type="ECO:0000256" key="9">
    <source>
        <dbReference type="ARBA" id="ARBA00023229"/>
    </source>
</evidence>
<evidence type="ECO:0000313" key="13">
    <source>
        <dbReference type="Proteomes" id="UP001556709"/>
    </source>
</evidence>
<evidence type="ECO:0000313" key="12">
    <source>
        <dbReference type="EMBL" id="MEX0469249.1"/>
    </source>
</evidence>
<keyword evidence="13" id="KW-1185">Reference proteome</keyword>
<evidence type="ECO:0000256" key="8">
    <source>
        <dbReference type="ARBA" id="ARBA00023052"/>
    </source>
</evidence>
<feature type="binding site" evidence="10">
    <location>
        <position position="78"/>
    </location>
    <ligand>
        <name>thiamine diphosphate</name>
        <dbReference type="ChEBI" id="CHEBI:58937"/>
    </ligand>
</feature>
<feature type="binding site" evidence="10">
    <location>
        <position position="369"/>
    </location>
    <ligand>
        <name>thiamine diphosphate</name>
        <dbReference type="ChEBI" id="CHEBI:58937"/>
    </ligand>
</feature>
<proteinExistence type="inferred from homology"/>
<dbReference type="NCBIfam" id="NF003933">
    <property type="entry name" value="PRK05444.2-2"/>
    <property type="match status" value="1"/>
</dbReference>
<dbReference type="PROSITE" id="PS00802">
    <property type="entry name" value="TRANSKETOLASE_2"/>
    <property type="match status" value="1"/>
</dbReference>
<comment type="cofactor">
    <cofactor evidence="10">
        <name>thiamine diphosphate</name>
        <dbReference type="ChEBI" id="CHEBI:58937"/>
    </cofactor>
    <text evidence="10">Binds 1 thiamine pyrophosphate per subunit.</text>
</comment>
<dbReference type="EC" id="2.2.1.7" evidence="10"/>
<dbReference type="Gene3D" id="3.40.50.970">
    <property type="match status" value="2"/>
</dbReference>
<dbReference type="CDD" id="cd07033">
    <property type="entry name" value="TPP_PYR_DXS_TK_like"/>
    <property type="match status" value="1"/>
</dbReference>
<dbReference type="NCBIfam" id="TIGR00204">
    <property type="entry name" value="dxs"/>
    <property type="match status" value="1"/>
</dbReference>
<dbReference type="EMBL" id="JBAKFM010000002">
    <property type="protein sequence ID" value="MEX0469249.1"/>
    <property type="molecule type" value="Genomic_DNA"/>
</dbReference>
<comment type="pathway">
    <text evidence="1 10">Metabolic intermediate biosynthesis; 1-deoxy-D-xylulose 5-phosphate biosynthesis; 1-deoxy-D-xylulose 5-phosphate from D-glyceraldehyde 3-phosphate and pyruvate: step 1/1.</text>
</comment>
<dbReference type="SUPFAM" id="SSF52518">
    <property type="entry name" value="Thiamin diphosphate-binding fold (THDP-binding)"/>
    <property type="match status" value="2"/>
</dbReference>
<dbReference type="InterPro" id="IPR005477">
    <property type="entry name" value="Dxylulose-5-P_synthase"/>
</dbReference>
<feature type="binding site" evidence="10">
    <location>
        <position position="179"/>
    </location>
    <ligand>
        <name>Mg(2+)</name>
        <dbReference type="ChEBI" id="CHEBI:18420"/>
    </ligand>
</feature>
<dbReference type="Gene3D" id="3.40.50.920">
    <property type="match status" value="1"/>
</dbReference>
<evidence type="ECO:0000256" key="3">
    <source>
        <dbReference type="ARBA" id="ARBA00011738"/>
    </source>
</evidence>
<reference evidence="12 13" key="1">
    <citation type="submission" date="2024-02" db="EMBL/GenBank/DDBJ databases">
        <title>New especies of Spiribacter isolated from saline water.</title>
        <authorList>
            <person name="Leon M.J."/>
            <person name="De La Haba R."/>
            <person name="Sanchez-Porro C."/>
            <person name="Ventosa A."/>
        </authorList>
    </citation>
    <scope>NUCLEOTIDE SEQUENCE [LARGE SCALE GENOMIC DNA]</scope>
    <source>
        <strain evidence="13">ag22IC6-390</strain>
    </source>
</reference>
<evidence type="ECO:0000256" key="1">
    <source>
        <dbReference type="ARBA" id="ARBA00004980"/>
    </source>
</evidence>
<comment type="similarity">
    <text evidence="2 10">Belongs to the transketolase family. DXPS subfamily.</text>
</comment>
<sequence>MDMSAYPLLEGIDAPAHLRELPKSQLPRLSDQLRDYLLESVARSGGHLAAGLGAVELTVALHYVFNTPEDRLVWDVGHQCYPHKILTGRRREIGRIRKIDGPAGFPVRDESPYDTFGVGHSSTAISAALGMALASRNRGDGRKTCAVIGDGGLTAGEAFEGLNHAGDVRPDLLVVLNDNEMSISENVGALNKTFAGFLSGGVYSNLREEAKQVIERMPTPMREFAKRAEEHVKGMMVPGTFFEELGFQYFGPVDGHDVDALVDVLERLRGLEGPRILHCVTRKGKGYAKAEANPIAYHGVKAFDPAAGLKAASEPAPKTYTDVFSDWLCDAAEQEPRLWGITPAMREGSGLVAFAKRFPDRYLDTAIAEQHAVTLAGGLACEGEKPVLAIYSTFLQRGYDQLVHDIALQNLPVLFALDRAGLVGADGATHHGAFDFSYMRCLPNMTIMAPADERECRKMLSTGLTIDGPSSVRYPRGKGPGVVPDDDLEGLPIGQAEIRREGSDTAILAFGTMVPAVAPVAEALDATLVNMRFVKPLDRACIHRIAATHPRIITVEENAIPGGAGAGVAEVLAEQGHRPELLHIGLPDSFVHHGERDEQLALVGLDGDGLAQRISEWLGREVASPAPTQ</sequence>
<evidence type="ECO:0000259" key="11">
    <source>
        <dbReference type="SMART" id="SM00861"/>
    </source>
</evidence>
<keyword evidence="7 10" id="KW-0784">Thiamine biosynthesis</keyword>
<keyword evidence="6 10" id="KW-0460">Magnesium</keyword>
<evidence type="ECO:0000256" key="10">
    <source>
        <dbReference type="HAMAP-Rule" id="MF_00315"/>
    </source>
</evidence>
<dbReference type="SUPFAM" id="SSF52922">
    <property type="entry name" value="TK C-terminal domain-like"/>
    <property type="match status" value="1"/>
</dbReference>
<feature type="binding site" evidence="10">
    <location>
        <position position="150"/>
    </location>
    <ligand>
        <name>Mg(2+)</name>
        <dbReference type="ChEBI" id="CHEBI:18420"/>
    </ligand>
</feature>
<dbReference type="CDD" id="cd02007">
    <property type="entry name" value="TPP_DXS"/>
    <property type="match status" value="1"/>
</dbReference>
<dbReference type="InterPro" id="IPR020826">
    <property type="entry name" value="Transketolase_BS"/>
</dbReference>
<dbReference type="Pfam" id="PF13292">
    <property type="entry name" value="DXP_synthase_N"/>
    <property type="match status" value="1"/>
</dbReference>
<accession>A0ABV3TCA0</accession>
<comment type="subunit">
    <text evidence="3 10">Homodimer.</text>
</comment>
<dbReference type="InterPro" id="IPR049557">
    <property type="entry name" value="Transketolase_CS"/>
</dbReference>
<dbReference type="InterPro" id="IPR029061">
    <property type="entry name" value="THDP-binding"/>
</dbReference>
<keyword evidence="5 10" id="KW-0479">Metal-binding</keyword>
<evidence type="ECO:0000256" key="5">
    <source>
        <dbReference type="ARBA" id="ARBA00022723"/>
    </source>
</evidence>
<dbReference type="SMART" id="SM00861">
    <property type="entry name" value="Transket_pyr"/>
    <property type="match status" value="1"/>
</dbReference>
<feature type="binding site" evidence="10">
    <location>
        <begin position="119"/>
        <end position="121"/>
    </location>
    <ligand>
        <name>thiamine diphosphate</name>
        <dbReference type="ChEBI" id="CHEBI:58937"/>
    </ligand>
</feature>
<dbReference type="Pfam" id="PF02780">
    <property type="entry name" value="Transketolase_C"/>
    <property type="match status" value="1"/>
</dbReference>
<dbReference type="PROSITE" id="PS00801">
    <property type="entry name" value="TRANSKETOLASE_1"/>
    <property type="match status" value="1"/>
</dbReference>
<dbReference type="InterPro" id="IPR033248">
    <property type="entry name" value="Transketolase_C"/>
</dbReference>
<dbReference type="PANTHER" id="PTHR43322:SF5">
    <property type="entry name" value="1-DEOXY-D-XYLULOSE-5-PHOSPHATE SYNTHASE, CHLOROPLASTIC"/>
    <property type="match status" value="1"/>
</dbReference>